<feature type="region of interest" description="Disordered" evidence="1">
    <location>
        <begin position="131"/>
        <end position="152"/>
    </location>
</feature>
<evidence type="ECO:0000313" key="2">
    <source>
        <dbReference type="EMBL" id="KAK8064549.1"/>
    </source>
</evidence>
<accession>A0ABR1V384</accession>
<dbReference type="Proteomes" id="UP001480595">
    <property type="component" value="Unassembled WGS sequence"/>
</dbReference>
<dbReference type="EMBL" id="JAQQWL010000007">
    <property type="protein sequence ID" value="KAK8064549.1"/>
    <property type="molecule type" value="Genomic_DNA"/>
</dbReference>
<comment type="caution">
    <text evidence="2">The sequence shown here is derived from an EMBL/GenBank/DDBJ whole genome shotgun (WGS) entry which is preliminary data.</text>
</comment>
<feature type="compositionally biased region" description="Polar residues" evidence="1">
    <location>
        <begin position="133"/>
        <end position="152"/>
    </location>
</feature>
<sequence length="152" mass="16747">MSAPSGSRLLYTALIRTHHITSRKKLQRVKDSALQHGLPFVLVRSGRGPGGMMYAEAPEEGALAAWIKAVHDLRYKDFKCVQKPALQQVLLLGAGGQAAAPPPPFKELEKAAEFGCVMEEKGLGDWWRIGMGWNNQQSPKKPAQSEQQSKKK</sequence>
<evidence type="ECO:0000256" key="1">
    <source>
        <dbReference type="SAM" id="MobiDB-lite"/>
    </source>
</evidence>
<dbReference type="RefSeq" id="XP_066715538.1">
    <property type="nucleotide sequence ID" value="XM_066858596.1"/>
</dbReference>
<gene>
    <name evidence="2" type="ORF">PG994_007187</name>
</gene>
<name>A0ABR1V384_9PEZI</name>
<dbReference type="GeneID" id="92091659"/>
<reference evidence="2 3" key="1">
    <citation type="submission" date="2023-01" db="EMBL/GenBank/DDBJ databases">
        <title>Analysis of 21 Apiospora genomes using comparative genomics revels a genus with tremendous synthesis potential of carbohydrate active enzymes and secondary metabolites.</title>
        <authorList>
            <person name="Sorensen T."/>
        </authorList>
    </citation>
    <scope>NUCLEOTIDE SEQUENCE [LARGE SCALE GENOMIC DNA]</scope>
    <source>
        <strain evidence="2 3">CBS 135458</strain>
    </source>
</reference>
<keyword evidence="3" id="KW-1185">Reference proteome</keyword>
<organism evidence="2 3">
    <name type="scientific">Apiospora phragmitis</name>
    <dbReference type="NCBI Taxonomy" id="2905665"/>
    <lineage>
        <taxon>Eukaryota</taxon>
        <taxon>Fungi</taxon>
        <taxon>Dikarya</taxon>
        <taxon>Ascomycota</taxon>
        <taxon>Pezizomycotina</taxon>
        <taxon>Sordariomycetes</taxon>
        <taxon>Xylariomycetidae</taxon>
        <taxon>Amphisphaeriales</taxon>
        <taxon>Apiosporaceae</taxon>
        <taxon>Apiospora</taxon>
    </lineage>
</organism>
<proteinExistence type="predicted"/>
<protein>
    <submittedName>
        <fullName evidence="2">Uncharacterized protein</fullName>
    </submittedName>
</protein>
<evidence type="ECO:0000313" key="3">
    <source>
        <dbReference type="Proteomes" id="UP001480595"/>
    </source>
</evidence>